<feature type="region of interest" description="Disordered" evidence="1">
    <location>
        <begin position="153"/>
        <end position="173"/>
    </location>
</feature>
<dbReference type="InterPro" id="IPR051531">
    <property type="entry name" value="N-acetyltransferase"/>
</dbReference>
<dbReference type="SUPFAM" id="SSF55729">
    <property type="entry name" value="Acyl-CoA N-acyltransferases (Nat)"/>
    <property type="match status" value="1"/>
</dbReference>
<accession>D3Q815</accession>
<proteinExistence type="predicted"/>
<gene>
    <name evidence="3" type="ordered locus">Snas_0808</name>
</gene>
<keyword evidence="3" id="KW-0808">Transferase</keyword>
<dbReference type="eggNOG" id="COG1670">
    <property type="taxonomic scope" value="Bacteria"/>
</dbReference>
<dbReference type="PANTHER" id="PTHR43792:SF16">
    <property type="entry name" value="N-ACETYLTRANSFERASE DOMAIN-CONTAINING PROTEIN"/>
    <property type="match status" value="1"/>
</dbReference>
<dbReference type="InterPro" id="IPR000182">
    <property type="entry name" value="GNAT_dom"/>
</dbReference>
<dbReference type="OrthoDB" id="9795188at2"/>
<dbReference type="Proteomes" id="UP000000844">
    <property type="component" value="Chromosome"/>
</dbReference>
<evidence type="ECO:0000313" key="3">
    <source>
        <dbReference type="EMBL" id="ADD40520.1"/>
    </source>
</evidence>
<dbReference type="KEGG" id="sna:Snas_0808"/>
<feature type="domain" description="N-acetyltransferase" evidence="2">
    <location>
        <begin position="11"/>
        <end position="172"/>
    </location>
</feature>
<evidence type="ECO:0000313" key="4">
    <source>
        <dbReference type="Proteomes" id="UP000000844"/>
    </source>
</evidence>
<evidence type="ECO:0000256" key="1">
    <source>
        <dbReference type="SAM" id="MobiDB-lite"/>
    </source>
</evidence>
<dbReference type="EMBL" id="CP001778">
    <property type="protein sequence ID" value="ADD40520.1"/>
    <property type="molecule type" value="Genomic_DNA"/>
</dbReference>
<name>D3Q815_STANL</name>
<protein>
    <submittedName>
        <fullName evidence="3">GCN5-related N-acetyltransferase</fullName>
    </submittedName>
</protein>
<dbReference type="STRING" id="446470.Snas_0808"/>
<feature type="compositionally biased region" description="Basic and acidic residues" evidence="1">
    <location>
        <begin position="153"/>
        <end position="167"/>
    </location>
</feature>
<dbReference type="AlphaFoldDB" id="D3Q815"/>
<keyword evidence="4" id="KW-1185">Reference proteome</keyword>
<dbReference type="HOGENOM" id="CLU_1546656_0_0_11"/>
<dbReference type="Pfam" id="PF13302">
    <property type="entry name" value="Acetyltransf_3"/>
    <property type="match status" value="1"/>
</dbReference>
<dbReference type="GO" id="GO:0016747">
    <property type="term" value="F:acyltransferase activity, transferring groups other than amino-acyl groups"/>
    <property type="evidence" value="ECO:0007669"/>
    <property type="project" value="InterPro"/>
</dbReference>
<organism evidence="3 4">
    <name type="scientific">Stackebrandtia nassauensis (strain DSM 44728 / CIP 108903 / NRRL B-16338 / NBRC 102104 / LLR-40K-21)</name>
    <dbReference type="NCBI Taxonomy" id="446470"/>
    <lineage>
        <taxon>Bacteria</taxon>
        <taxon>Bacillati</taxon>
        <taxon>Actinomycetota</taxon>
        <taxon>Actinomycetes</taxon>
        <taxon>Glycomycetales</taxon>
        <taxon>Glycomycetaceae</taxon>
        <taxon>Stackebrandtia</taxon>
    </lineage>
</organism>
<sequence>MTEVSLSDGVIILTPFHRCDAAAHLAGEDADMERWLSGGPGSPERLAAYFQHVQRQWTIAGPLRHFGIHLEAPEPILVGTIDVQFEQPELTEGQANIAYGLYPRWRGRGLVSRAVELVCSYAAAEGANEAIIRTATDNPRSAAVARRCGFEYTGRHPDSDGKPHDWFSRGLRP</sequence>
<dbReference type="PROSITE" id="PS51186">
    <property type="entry name" value="GNAT"/>
    <property type="match status" value="1"/>
</dbReference>
<evidence type="ECO:0000259" key="2">
    <source>
        <dbReference type="PROSITE" id="PS51186"/>
    </source>
</evidence>
<dbReference type="RefSeq" id="WP_013016091.1">
    <property type="nucleotide sequence ID" value="NC_013947.1"/>
</dbReference>
<dbReference type="InterPro" id="IPR016181">
    <property type="entry name" value="Acyl_CoA_acyltransferase"/>
</dbReference>
<reference evidence="3 4" key="1">
    <citation type="journal article" date="2009" name="Stand. Genomic Sci.">
        <title>Complete genome sequence of Stackebrandtia nassauensis type strain (LLR-40K-21).</title>
        <authorList>
            <person name="Munk C."/>
            <person name="Lapidus A."/>
            <person name="Copeland A."/>
            <person name="Jando M."/>
            <person name="Mayilraj S."/>
            <person name="Glavina Del Rio T."/>
            <person name="Nolan M."/>
            <person name="Chen F."/>
            <person name="Lucas S."/>
            <person name="Tice H."/>
            <person name="Cheng J.F."/>
            <person name="Han C."/>
            <person name="Detter J.C."/>
            <person name="Bruce D."/>
            <person name="Goodwin L."/>
            <person name="Chain P."/>
            <person name="Pitluck S."/>
            <person name="Goker M."/>
            <person name="Ovchinikova G."/>
            <person name="Pati A."/>
            <person name="Ivanova N."/>
            <person name="Mavromatis K."/>
            <person name="Chen A."/>
            <person name="Palaniappan K."/>
            <person name="Land M."/>
            <person name="Hauser L."/>
            <person name="Chang Y.J."/>
            <person name="Jeffries C.D."/>
            <person name="Bristow J."/>
            <person name="Eisen J.A."/>
            <person name="Markowitz V."/>
            <person name="Hugenholtz P."/>
            <person name="Kyrpides N.C."/>
            <person name="Klenk H.P."/>
        </authorList>
    </citation>
    <scope>NUCLEOTIDE SEQUENCE [LARGE SCALE GENOMIC DNA]</scope>
    <source>
        <strain evidence="4">DSM 44728 / CIP 108903 / NRRL B-16338 / NBRC 102104 / LLR-40K-21</strain>
    </source>
</reference>
<dbReference type="Gene3D" id="3.40.630.30">
    <property type="match status" value="1"/>
</dbReference>
<dbReference type="PANTHER" id="PTHR43792">
    <property type="entry name" value="GNAT FAMILY, PUTATIVE (AFU_ORTHOLOGUE AFUA_3G00765)-RELATED-RELATED"/>
    <property type="match status" value="1"/>
</dbReference>